<organism evidence="2 3">
    <name type="scientific">Clohesyomyces aquaticus</name>
    <dbReference type="NCBI Taxonomy" id="1231657"/>
    <lineage>
        <taxon>Eukaryota</taxon>
        <taxon>Fungi</taxon>
        <taxon>Dikarya</taxon>
        <taxon>Ascomycota</taxon>
        <taxon>Pezizomycotina</taxon>
        <taxon>Dothideomycetes</taxon>
        <taxon>Pleosporomycetidae</taxon>
        <taxon>Pleosporales</taxon>
        <taxon>Lindgomycetaceae</taxon>
        <taxon>Clohesyomyces</taxon>
    </lineage>
</organism>
<dbReference type="AlphaFoldDB" id="A0A1Y2AB41"/>
<keyword evidence="3" id="KW-1185">Reference proteome</keyword>
<evidence type="ECO:0000313" key="3">
    <source>
        <dbReference type="Proteomes" id="UP000193144"/>
    </source>
</evidence>
<feature type="region of interest" description="Disordered" evidence="1">
    <location>
        <begin position="1"/>
        <end position="30"/>
    </location>
</feature>
<proteinExistence type="predicted"/>
<evidence type="ECO:0000256" key="1">
    <source>
        <dbReference type="SAM" id="MobiDB-lite"/>
    </source>
</evidence>
<comment type="caution">
    <text evidence="2">The sequence shown here is derived from an EMBL/GenBank/DDBJ whole genome shotgun (WGS) entry which is preliminary data.</text>
</comment>
<sequence length="117" mass="13212">MRIQHHAPVRLKPGNVKPARKNMKTKDPDQEKSWKQYLTLKCFSGGVATLTVSSLSGFIPTLYTYYQSATTVEKRVDKLEAKIVSRLDDMSRTLEAVNAKSMKADATFSDLQVEFDL</sequence>
<protein>
    <submittedName>
        <fullName evidence="2">Uncharacterized protein</fullName>
    </submittedName>
</protein>
<evidence type="ECO:0000313" key="2">
    <source>
        <dbReference type="EMBL" id="ORY19704.1"/>
    </source>
</evidence>
<reference evidence="2 3" key="1">
    <citation type="submission" date="2016-07" db="EMBL/GenBank/DDBJ databases">
        <title>Pervasive Adenine N6-methylation of Active Genes in Fungi.</title>
        <authorList>
            <consortium name="DOE Joint Genome Institute"/>
            <person name="Mondo S.J."/>
            <person name="Dannebaum R.O."/>
            <person name="Kuo R.C."/>
            <person name="Labutti K."/>
            <person name="Haridas S."/>
            <person name="Kuo A."/>
            <person name="Salamov A."/>
            <person name="Ahrendt S.R."/>
            <person name="Lipzen A."/>
            <person name="Sullivan W."/>
            <person name="Andreopoulos W.B."/>
            <person name="Clum A."/>
            <person name="Lindquist E."/>
            <person name="Daum C."/>
            <person name="Ramamoorthy G.K."/>
            <person name="Gryganskyi A."/>
            <person name="Culley D."/>
            <person name="Magnuson J.K."/>
            <person name="James T.Y."/>
            <person name="O'Malley M.A."/>
            <person name="Stajich J.E."/>
            <person name="Spatafora J.W."/>
            <person name="Visel A."/>
            <person name="Grigoriev I.V."/>
        </authorList>
    </citation>
    <scope>NUCLEOTIDE SEQUENCE [LARGE SCALE GENOMIC DNA]</scope>
    <source>
        <strain evidence="2 3">CBS 115471</strain>
    </source>
</reference>
<dbReference type="EMBL" id="MCFA01000001">
    <property type="protein sequence ID" value="ORY19704.1"/>
    <property type="molecule type" value="Genomic_DNA"/>
</dbReference>
<gene>
    <name evidence="2" type="ORF">BCR34DRAFT_595167</name>
</gene>
<accession>A0A1Y2AB41</accession>
<dbReference type="Proteomes" id="UP000193144">
    <property type="component" value="Unassembled WGS sequence"/>
</dbReference>
<name>A0A1Y2AB41_9PLEO</name>